<dbReference type="AlphaFoldDB" id="A0A238L2L9"/>
<proteinExistence type="predicted"/>
<dbReference type="SUPFAM" id="SSF140683">
    <property type="entry name" value="SP0561-like"/>
    <property type="match status" value="1"/>
</dbReference>
<dbReference type="PANTHER" id="PTHR39341">
    <property type="entry name" value="BSL7085 PROTEIN"/>
    <property type="match status" value="1"/>
</dbReference>
<dbReference type="InterPro" id="IPR038062">
    <property type="entry name" value="ScdA-like_N_sf"/>
</dbReference>
<dbReference type="Gene3D" id="1.10.3910.10">
    <property type="entry name" value="SP0561-like"/>
    <property type="match status" value="1"/>
</dbReference>
<evidence type="ECO:0000313" key="1">
    <source>
        <dbReference type="EMBL" id="SMX49323.1"/>
    </source>
</evidence>
<evidence type="ECO:0000313" key="2">
    <source>
        <dbReference type="Proteomes" id="UP000207598"/>
    </source>
</evidence>
<organism evidence="1 2">
    <name type="scientific">Maliponia aquimaris</name>
    <dbReference type="NCBI Taxonomy" id="1673631"/>
    <lineage>
        <taxon>Bacteria</taxon>
        <taxon>Pseudomonadati</taxon>
        <taxon>Pseudomonadota</taxon>
        <taxon>Alphaproteobacteria</taxon>
        <taxon>Rhodobacterales</taxon>
        <taxon>Paracoccaceae</taxon>
        <taxon>Maliponia</taxon>
    </lineage>
</organism>
<dbReference type="PANTHER" id="PTHR39341:SF1">
    <property type="entry name" value="DUF1858 DOMAIN-CONTAINING PROTEIN"/>
    <property type="match status" value="1"/>
</dbReference>
<name>A0A238L2L9_9RHOB</name>
<dbReference type="NCBIfam" id="TIGR03980">
    <property type="entry name" value="prismane_assoc"/>
    <property type="match status" value="1"/>
</dbReference>
<protein>
    <recommendedName>
        <fullName evidence="3">DUF1858 domain-containing protein</fullName>
    </recommendedName>
</protein>
<dbReference type="OrthoDB" id="5397989at2"/>
<dbReference type="Proteomes" id="UP000207598">
    <property type="component" value="Unassembled WGS sequence"/>
</dbReference>
<gene>
    <name evidence="1" type="ORF">MAA8898_04266</name>
</gene>
<accession>A0A238L2L9</accession>
<dbReference type="EMBL" id="FXYF01000015">
    <property type="protein sequence ID" value="SMX49323.1"/>
    <property type="molecule type" value="Genomic_DNA"/>
</dbReference>
<sequence>MRGPRFDDPKLPLSDLMVRWPATAAVFMRHGMLCVGCLIAPFHTITDACAEYHLDVNAFVAELREAINEKP</sequence>
<reference evidence="1 2" key="1">
    <citation type="submission" date="2017-05" db="EMBL/GenBank/DDBJ databases">
        <authorList>
            <person name="Song R."/>
            <person name="Chenine A.L."/>
            <person name="Ruprecht R.M."/>
        </authorList>
    </citation>
    <scope>NUCLEOTIDE SEQUENCE [LARGE SCALE GENOMIC DNA]</scope>
    <source>
        <strain evidence="1 2">CECT 8898</strain>
    </source>
</reference>
<dbReference type="InterPro" id="IPR023883">
    <property type="entry name" value="CHP03980_redox-disulphide"/>
</dbReference>
<keyword evidence="2" id="KW-1185">Reference proteome</keyword>
<evidence type="ECO:0008006" key="3">
    <source>
        <dbReference type="Google" id="ProtNLM"/>
    </source>
</evidence>